<dbReference type="InterPro" id="IPR010656">
    <property type="entry name" value="DctM"/>
</dbReference>
<evidence type="ECO:0000313" key="12">
    <source>
        <dbReference type="Proteomes" id="UP000186216"/>
    </source>
</evidence>
<feature type="transmembrane region" description="Helical" evidence="8">
    <location>
        <begin position="6"/>
        <end position="39"/>
    </location>
</feature>
<feature type="transmembrane region" description="Helical" evidence="8">
    <location>
        <begin position="232"/>
        <end position="254"/>
    </location>
</feature>
<feature type="transmembrane region" description="Helical" evidence="8">
    <location>
        <begin position="407"/>
        <end position="440"/>
    </location>
</feature>
<proteinExistence type="predicted"/>
<comment type="function">
    <text evidence="7">Part of the tripartite ATP-independent periplasmic (TRAP) transport system.</text>
</comment>
<keyword evidence="6 8" id="KW-0472">Membrane</keyword>
<dbReference type="RefSeq" id="WP_076527464.1">
    <property type="nucleotide sequence ID" value="NZ_CP067140.1"/>
</dbReference>
<name>A0AA45W704_9RHOB</name>
<organism evidence="10 12">
    <name type="scientific">Paracoccus saliphilus</name>
    <dbReference type="NCBI Taxonomy" id="405559"/>
    <lineage>
        <taxon>Bacteria</taxon>
        <taxon>Pseudomonadati</taxon>
        <taxon>Pseudomonadota</taxon>
        <taxon>Alphaproteobacteria</taxon>
        <taxon>Rhodobacterales</taxon>
        <taxon>Paracoccaceae</taxon>
        <taxon>Paracoccus</taxon>
    </lineage>
</organism>
<feature type="transmembrane region" description="Helical" evidence="8">
    <location>
        <begin position="66"/>
        <end position="84"/>
    </location>
</feature>
<evidence type="ECO:0000256" key="2">
    <source>
        <dbReference type="ARBA" id="ARBA00022475"/>
    </source>
</evidence>
<reference evidence="10 12" key="1">
    <citation type="submission" date="2017-01" db="EMBL/GenBank/DDBJ databases">
        <authorList>
            <person name="Varghese N."/>
            <person name="Submissions S."/>
        </authorList>
    </citation>
    <scope>NUCLEOTIDE SEQUENCE [LARGE SCALE GENOMIC DNA]</scope>
    <source>
        <strain evidence="10 12">DSM 18447</strain>
    </source>
</reference>
<dbReference type="GO" id="GO:0022857">
    <property type="term" value="F:transmembrane transporter activity"/>
    <property type="evidence" value="ECO:0007669"/>
    <property type="project" value="UniProtKB-UniRule"/>
</dbReference>
<evidence type="ECO:0000256" key="5">
    <source>
        <dbReference type="ARBA" id="ARBA00022989"/>
    </source>
</evidence>
<evidence type="ECO:0000256" key="3">
    <source>
        <dbReference type="ARBA" id="ARBA00022519"/>
    </source>
</evidence>
<sequence length="529" mass="56420">MFDVQTISIITFVAIFVLLVIGMPLAFSSSILAVAVLLMKFGPELLFGTFGQGPLNILAQRISGMITDYVLISIPLFIFMANLLERSGIAAEMYDSMNNWLSRSRGGIAVVTSVMAVLMAAMSGIIGGEVVLLGLIALPQMLRLGYNQNLAIGTICASGSLGTMIPPSIVLIMYGMVTETSITALFTASFIPGLMLASLFIVYIIIRTRLRPDEAPLAAPDPSAPAGRQKAALFLTFLTLLATGVTALLVLHALWQFAFGVAAVQEGADTKSGLHWLVTLAAVLLVEILLLFGLFGQDRMRLSWHMGKGLVAPLVVIGVVLGSIYGGVTGITEAAAMGVMAVMIFTIQRREMSFSMLVETLLRSLKATGNIMWVTIGATALAGAYTIAGGPTYIANAITGTEISPMVIILMMMLICLLLGAVMDWVGIVLLIMPVFLPIVNKLPVEDLGIIGSLNPAHVGIWFGVLFCMNMQVSFLSPPFGPAAFYLKSVAPPHISLTDIFRGFLPFIALQLIALSVLLVWPPIVSLLL</sequence>
<feature type="transmembrane region" description="Helical" evidence="8">
    <location>
        <begin position="274"/>
        <end position="295"/>
    </location>
</feature>
<reference evidence="11 13" key="2">
    <citation type="submission" date="2021-01" db="EMBL/GenBank/DDBJ databases">
        <title>Biogeographic distribution of Paracoccus.</title>
        <authorList>
            <person name="Hollensteiner J."/>
            <person name="Leineberger J."/>
            <person name="Brinkhoff T."/>
            <person name="Daniel R."/>
        </authorList>
    </citation>
    <scope>NUCLEOTIDE SEQUENCE [LARGE SCALE GENOMIC DNA]</scope>
    <source>
        <strain evidence="11 13">DSM 18447</strain>
    </source>
</reference>
<feature type="transmembrane region" description="Helical" evidence="8">
    <location>
        <begin position="182"/>
        <end position="206"/>
    </location>
</feature>
<evidence type="ECO:0000313" key="10">
    <source>
        <dbReference type="EMBL" id="SIT05400.1"/>
    </source>
</evidence>
<evidence type="ECO:0000256" key="1">
    <source>
        <dbReference type="ARBA" id="ARBA00004429"/>
    </source>
</evidence>
<evidence type="ECO:0000256" key="7">
    <source>
        <dbReference type="RuleBase" id="RU369079"/>
    </source>
</evidence>
<feature type="transmembrane region" description="Helical" evidence="8">
    <location>
        <begin position="307"/>
        <end position="325"/>
    </location>
</feature>
<keyword evidence="3 7" id="KW-0997">Cell inner membrane</keyword>
<dbReference type="Pfam" id="PF06808">
    <property type="entry name" value="DctM"/>
    <property type="match status" value="1"/>
</dbReference>
<dbReference type="AlphaFoldDB" id="A0AA45W704"/>
<feature type="transmembrane region" description="Helical" evidence="8">
    <location>
        <begin position="500"/>
        <end position="521"/>
    </location>
</feature>
<dbReference type="PANTHER" id="PTHR33362:SF7">
    <property type="entry name" value="SLL1103 PROTEIN"/>
    <property type="match status" value="1"/>
</dbReference>
<evidence type="ECO:0000256" key="6">
    <source>
        <dbReference type="ARBA" id="ARBA00023136"/>
    </source>
</evidence>
<dbReference type="EMBL" id="CP067140">
    <property type="protein sequence ID" value="WCR03851.1"/>
    <property type="molecule type" value="Genomic_DNA"/>
</dbReference>
<comment type="subcellular location">
    <subcellularLocation>
        <location evidence="1 7">Cell inner membrane</location>
        <topology evidence="1 7">Multi-pass membrane protein</topology>
    </subcellularLocation>
</comment>
<dbReference type="GO" id="GO:0005886">
    <property type="term" value="C:plasma membrane"/>
    <property type="evidence" value="ECO:0007669"/>
    <property type="project" value="UniProtKB-SubCell"/>
</dbReference>
<accession>A0AA45W704</accession>
<protein>
    <submittedName>
        <fullName evidence="11">TRAP transporter large permease subunit</fullName>
    </submittedName>
    <submittedName>
        <fullName evidence="10">TRAP transporter, DctM subunit</fullName>
    </submittedName>
</protein>
<gene>
    <name evidence="11" type="ORF">JHX88_03555</name>
    <name evidence="10" type="ORF">SAMN05421772_11495</name>
</gene>
<evidence type="ECO:0000256" key="4">
    <source>
        <dbReference type="ARBA" id="ARBA00022692"/>
    </source>
</evidence>
<keyword evidence="2" id="KW-1003">Cell membrane</keyword>
<keyword evidence="7" id="KW-0813">Transport</keyword>
<feature type="domain" description="TRAP C4-dicarboxylate transport system permease DctM subunit" evidence="9">
    <location>
        <begin position="12"/>
        <end position="522"/>
    </location>
</feature>
<evidence type="ECO:0000259" key="9">
    <source>
        <dbReference type="Pfam" id="PF06808"/>
    </source>
</evidence>
<evidence type="ECO:0000256" key="8">
    <source>
        <dbReference type="SAM" id="Phobius"/>
    </source>
</evidence>
<evidence type="ECO:0000313" key="13">
    <source>
        <dbReference type="Proteomes" id="UP001215549"/>
    </source>
</evidence>
<keyword evidence="13" id="KW-1185">Reference proteome</keyword>
<keyword evidence="4 8" id="KW-0812">Transmembrane</keyword>
<dbReference type="PANTHER" id="PTHR33362">
    <property type="entry name" value="SIALIC ACID TRAP TRANSPORTER PERMEASE PROTEIN SIAT-RELATED"/>
    <property type="match status" value="1"/>
</dbReference>
<feature type="transmembrane region" description="Helical" evidence="8">
    <location>
        <begin position="107"/>
        <end position="138"/>
    </location>
</feature>
<dbReference type="Proteomes" id="UP000186216">
    <property type="component" value="Unassembled WGS sequence"/>
</dbReference>
<keyword evidence="5 8" id="KW-1133">Transmembrane helix</keyword>
<feature type="transmembrane region" description="Helical" evidence="8">
    <location>
        <begin position="367"/>
        <end position="387"/>
    </location>
</feature>
<dbReference type="InterPro" id="IPR004681">
    <property type="entry name" value="TRAP_DctM"/>
</dbReference>
<dbReference type="EMBL" id="FTOU01000014">
    <property type="protein sequence ID" value="SIT05400.1"/>
    <property type="molecule type" value="Genomic_DNA"/>
</dbReference>
<dbReference type="Proteomes" id="UP001215549">
    <property type="component" value="Chromosome"/>
</dbReference>
<evidence type="ECO:0000313" key="11">
    <source>
        <dbReference type="EMBL" id="WCR03851.1"/>
    </source>
</evidence>
<feature type="transmembrane region" description="Helical" evidence="8">
    <location>
        <begin position="150"/>
        <end position="176"/>
    </location>
</feature>